<evidence type="ECO:0000256" key="3">
    <source>
        <dbReference type="SAM" id="Phobius"/>
    </source>
</evidence>
<comment type="subcellular location">
    <subcellularLocation>
        <location evidence="2">Cell membrane</location>
        <topology evidence="2">Multi-pass membrane protein</topology>
    </subcellularLocation>
</comment>
<keyword evidence="2" id="KW-0813">Transport</keyword>
<dbReference type="InterPro" id="IPR003784">
    <property type="entry name" value="BioY"/>
</dbReference>
<evidence type="ECO:0000313" key="5">
    <source>
        <dbReference type="Proteomes" id="UP000617402"/>
    </source>
</evidence>
<feature type="transmembrane region" description="Helical" evidence="3">
    <location>
        <begin position="147"/>
        <end position="169"/>
    </location>
</feature>
<name>A0ABR7T4Z9_HELCL</name>
<dbReference type="PIRSF" id="PIRSF016661">
    <property type="entry name" value="BioY"/>
    <property type="match status" value="1"/>
</dbReference>
<dbReference type="Gene3D" id="1.10.1760.20">
    <property type="match status" value="1"/>
</dbReference>
<keyword evidence="2" id="KW-1003">Cell membrane</keyword>
<organism evidence="4 5">
    <name type="scientific">Heliobacterium chlorum</name>
    <dbReference type="NCBI Taxonomy" id="2698"/>
    <lineage>
        <taxon>Bacteria</taxon>
        <taxon>Bacillati</taxon>
        <taxon>Bacillota</taxon>
        <taxon>Clostridia</taxon>
        <taxon>Eubacteriales</taxon>
        <taxon>Heliobacteriaceae</taxon>
        <taxon>Heliobacterium</taxon>
    </lineage>
</organism>
<keyword evidence="3" id="KW-1133">Transmembrane helix</keyword>
<comment type="caution">
    <text evidence="4">The sequence shown here is derived from an EMBL/GenBank/DDBJ whole genome shotgun (WGS) entry which is preliminary data.</text>
</comment>
<feature type="transmembrane region" description="Helical" evidence="3">
    <location>
        <begin position="114"/>
        <end position="135"/>
    </location>
</feature>
<sequence>MNTRDLTLSALVAATIYISSQLSFPLPFSPIPITLQTFAIFLFSLIFPPRIAITGILVYLTLGLIGLPVFAGGNGGIAVLLGPKGGYLLGYLMATVACSLLARHWSSSNLLRNLIICTAGMVIIYALGVTGLMVVTSVPLEKALVLGLYPFIPGDLVKLGLASTLAITLGRRIAHQFAQDPS</sequence>
<gene>
    <name evidence="4" type="ORF">H1S01_14760</name>
</gene>
<dbReference type="PANTHER" id="PTHR34295">
    <property type="entry name" value="BIOTIN TRANSPORTER BIOY"/>
    <property type="match status" value="1"/>
</dbReference>
<dbReference type="Proteomes" id="UP000617402">
    <property type="component" value="Unassembled WGS sequence"/>
</dbReference>
<evidence type="ECO:0000256" key="1">
    <source>
        <dbReference type="ARBA" id="ARBA00010692"/>
    </source>
</evidence>
<dbReference type="RefSeq" id="WP_188041189.1">
    <property type="nucleotide sequence ID" value="NZ_JACVHF010000018.1"/>
</dbReference>
<keyword evidence="3" id="KW-0812">Transmembrane</keyword>
<dbReference type="Pfam" id="PF02632">
    <property type="entry name" value="BioY"/>
    <property type="match status" value="1"/>
</dbReference>
<keyword evidence="2 3" id="KW-0472">Membrane</keyword>
<evidence type="ECO:0000313" key="4">
    <source>
        <dbReference type="EMBL" id="MBC9785746.1"/>
    </source>
</evidence>
<evidence type="ECO:0000256" key="2">
    <source>
        <dbReference type="PIRNR" id="PIRNR016661"/>
    </source>
</evidence>
<feature type="transmembrane region" description="Helical" evidence="3">
    <location>
        <begin position="85"/>
        <end position="102"/>
    </location>
</feature>
<keyword evidence="5" id="KW-1185">Reference proteome</keyword>
<feature type="transmembrane region" description="Helical" evidence="3">
    <location>
        <begin position="31"/>
        <end position="49"/>
    </location>
</feature>
<dbReference type="PANTHER" id="PTHR34295:SF1">
    <property type="entry name" value="BIOTIN TRANSPORTER BIOY"/>
    <property type="match status" value="1"/>
</dbReference>
<protein>
    <recommendedName>
        <fullName evidence="2">Biotin transporter</fullName>
    </recommendedName>
</protein>
<feature type="transmembrane region" description="Helical" evidence="3">
    <location>
        <begin position="56"/>
        <end position="79"/>
    </location>
</feature>
<proteinExistence type="inferred from homology"/>
<dbReference type="EMBL" id="JACVHF010000018">
    <property type="protein sequence ID" value="MBC9785746.1"/>
    <property type="molecule type" value="Genomic_DNA"/>
</dbReference>
<reference evidence="4 5" key="1">
    <citation type="submission" date="2020-07" db="EMBL/GenBank/DDBJ databases">
        <title>Draft whole-genome sequence of Heliobacterium chlorum DSM 3682, type strain.</title>
        <authorList>
            <person name="Kyndt J.A."/>
            <person name="Meyer T.E."/>
            <person name="Imhoff J.F."/>
        </authorList>
    </citation>
    <scope>NUCLEOTIDE SEQUENCE [LARGE SCALE GENOMIC DNA]</scope>
    <source>
        <strain evidence="4 5">DSM 3682</strain>
    </source>
</reference>
<comment type="similarity">
    <text evidence="1 2">Belongs to the BioY family.</text>
</comment>
<accession>A0ABR7T4Z9</accession>